<evidence type="ECO:0000313" key="3">
    <source>
        <dbReference type="Proteomes" id="UP001085076"/>
    </source>
</evidence>
<sequence length="143" mass="15561">MAAAAGLLNRATTGLTVRSAAFLRALSTSTGTSASPPVADAESKGKRRKKKNLFEVAQFLPNWGIGYKLAKSHWRDVSYQITKINLYKDGRHGKAWGIRYKAGLQVTDDPVKLSGVNKPGWKYIPESNKKTATVPTASEQSLV</sequence>
<feature type="region of interest" description="Disordered" evidence="1">
    <location>
        <begin position="29"/>
        <end position="48"/>
    </location>
</feature>
<dbReference type="GO" id="GO:0005739">
    <property type="term" value="C:mitochondrion"/>
    <property type="evidence" value="ECO:0007669"/>
    <property type="project" value="InterPro"/>
</dbReference>
<dbReference type="PANTHER" id="PTHR35316">
    <property type="entry name" value="28S RIBOSOMAL S34 PROTEIN"/>
    <property type="match status" value="1"/>
</dbReference>
<accession>A0A9D5D2W8</accession>
<dbReference type="GO" id="GO:0003735">
    <property type="term" value="F:structural constituent of ribosome"/>
    <property type="evidence" value="ECO:0007669"/>
    <property type="project" value="InterPro"/>
</dbReference>
<comment type="caution">
    <text evidence="2">The sequence shown here is derived from an EMBL/GenBank/DDBJ whole genome shotgun (WGS) entry which is preliminary data.</text>
</comment>
<dbReference type="AlphaFoldDB" id="A0A9D5D2W8"/>
<dbReference type="PANTHER" id="PTHR35316:SF1">
    <property type="entry name" value="28S RIBOSOMAL S34 PROTEIN"/>
    <property type="match status" value="1"/>
</dbReference>
<reference evidence="2" key="1">
    <citation type="submission" date="2021-03" db="EMBL/GenBank/DDBJ databases">
        <authorList>
            <person name="Li Z."/>
            <person name="Yang C."/>
        </authorList>
    </citation>
    <scope>NUCLEOTIDE SEQUENCE</scope>
    <source>
        <strain evidence="2">Dzin_1.0</strain>
        <tissue evidence="2">Leaf</tissue>
    </source>
</reference>
<dbReference type="Proteomes" id="UP001085076">
    <property type="component" value="Miscellaneous, Linkage group lg01"/>
</dbReference>
<dbReference type="Pfam" id="PF16053">
    <property type="entry name" value="MRP-S34"/>
    <property type="match status" value="1"/>
</dbReference>
<protein>
    <submittedName>
        <fullName evidence="2">Uncharacterized protein</fullName>
    </submittedName>
</protein>
<dbReference type="EMBL" id="JAGGNH010000001">
    <property type="protein sequence ID" value="KAJ0984118.1"/>
    <property type="molecule type" value="Genomic_DNA"/>
</dbReference>
<reference evidence="2" key="2">
    <citation type="journal article" date="2022" name="Hortic Res">
        <title>The genome of Dioscorea zingiberensis sheds light on the biosynthesis, origin and evolution of the medicinally important diosgenin saponins.</title>
        <authorList>
            <person name="Li Y."/>
            <person name="Tan C."/>
            <person name="Li Z."/>
            <person name="Guo J."/>
            <person name="Li S."/>
            <person name="Chen X."/>
            <person name="Wang C."/>
            <person name="Dai X."/>
            <person name="Yang H."/>
            <person name="Song W."/>
            <person name="Hou L."/>
            <person name="Xu J."/>
            <person name="Tong Z."/>
            <person name="Xu A."/>
            <person name="Yuan X."/>
            <person name="Wang W."/>
            <person name="Yang Q."/>
            <person name="Chen L."/>
            <person name="Sun Z."/>
            <person name="Wang K."/>
            <person name="Pan B."/>
            <person name="Chen J."/>
            <person name="Bao Y."/>
            <person name="Liu F."/>
            <person name="Qi X."/>
            <person name="Gang D.R."/>
            <person name="Wen J."/>
            <person name="Li J."/>
        </authorList>
    </citation>
    <scope>NUCLEOTIDE SEQUENCE</scope>
    <source>
        <strain evidence="2">Dzin_1.0</strain>
    </source>
</reference>
<gene>
    <name evidence="2" type="ORF">J5N97_002474</name>
</gene>
<keyword evidence="3" id="KW-1185">Reference proteome</keyword>
<name>A0A9D5D2W8_9LILI</name>
<dbReference type="OrthoDB" id="16434at2759"/>
<evidence type="ECO:0000313" key="2">
    <source>
        <dbReference type="EMBL" id="KAJ0984118.1"/>
    </source>
</evidence>
<dbReference type="InterPro" id="IPR032053">
    <property type="entry name" value="Ribosomal_mS34"/>
</dbReference>
<organism evidence="2 3">
    <name type="scientific">Dioscorea zingiberensis</name>
    <dbReference type="NCBI Taxonomy" id="325984"/>
    <lineage>
        <taxon>Eukaryota</taxon>
        <taxon>Viridiplantae</taxon>
        <taxon>Streptophyta</taxon>
        <taxon>Embryophyta</taxon>
        <taxon>Tracheophyta</taxon>
        <taxon>Spermatophyta</taxon>
        <taxon>Magnoliopsida</taxon>
        <taxon>Liliopsida</taxon>
        <taxon>Dioscoreales</taxon>
        <taxon>Dioscoreaceae</taxon>
        <taxon>Dioscorea</taxon>
    </lineage>
</organism>
<proteinExistence type="predicted"/>
<evidence type="ECO:0000256" key="1">
    <source>
        <dbReference type="SAM" id="MobiDB-lite"/>
    </source>
</evidence>